<evidence type="ECO:0000313" key="3">
    <source>
        <dbReference type="Proteomes" id="UP001165121"/>
    </source>
</evidence>
<evidence type="ECO:0000313" key="2">
    <source>
        <dbReference type="EMBL" id="GMF89246.1"/>
    </source>
</evidence>
<comment type="caution">
    <text evidence="2">The sequence shown here is derived from an EMBL/GenBank/DDBJ whole genome shotgun (WGS) entry which is preliminary data.</text>
</comment>
<dbReference type="AlphaFoldDB" id="A0A9W7DBP7"/>
<dbReference type="OrthoDB" id="10439030at2759"/>
<feature type="compositionally biased region" description="Polar residues" evidence="1">
    <location>
        <begin position="107"/>
        <end position="117"/>
    </location>
</feature>
<name>A0A9W7DBP7_9STRA</name>
<proteinExistence type="predicted"/>
<reference evidence="2" key="1">
    <citation type="submission" date="2023-04" db="EMBL/GenBank/DDBJ databases">
        <title>Phytophthora fragariaefolia NBRC 109709.</title>
        <authorList>
            <person name="Ichikawa N."/>
            <person name="Sato H."/>
            <person name="Tonouchi N."/>
        </authorList>
    </citation>
    <scope>NUCLEOTIDE SEQUENCE</scope>
    <source>
        <strain evidence="2">NBRC 109709</strain>
    </source>
</reference>
<evidence type="ECO:0000256" key="1">
    <source>
        <dbReference type="SAM" id="MobiDB-lite"/>
    </source>
</evidence>
<sequence length="141" mass="15532">MAQNDHLLEAISNRQQHQHPLFRPSVTVFDNVGQSSILLDWSSPASFINLSMECGSLPKLSHGGLTPHVHHPSTPRMSVSSQALHDVFYLPPVRVSASYDAPPTPMKHNSGNSSSPKTLELAEDLEPCGFDRLDTCRIHDL</sequence>
<dbReference type="Proteomes" id="UP001165121">
    <property type="component" value="Unassembled WGS sequence"/>
</dbReference>
<keyword evidence="3" id="KW-1185">Reference proteome</keyword>
<dbReference type="EMBL" id="BSXT01013685">
    <property type="protein sequence ID" value="GMF89246.1"/>
    <property type="molecule type" value="Genomic_DNA"/>
</dbReference>
<feature type="region of interest" description="Disordered" evidence="1">
    <location>
        <begin position="99"/>
        <end position="119"/>
    </location>
</feature>
<gene>
    <name evidence="2" type="ORF">Pfra01_002897200</name>
</gene>
<organism evidence="2 3">
    <name type="scientific">Phytophthora fragariaefolia</name>
    <dbReference type="NCBI Taxonomy" id="1490495"/>
    <lineage>
        <taxon>Eukaryota</taxon>
        <taxon>Sar</taxon>
        <taxon>Stramenopiles</taxon>
        <taxon>Oomycota</taxon>
        <taxon>Peronosporomycetes</taxon>
        <taxon>Peronosporales</taxon>
        <taxon>Peronosporaceae</taxon>
        <taxon>Phytophthora</taxon>
    </lineage>
</organism>
<accession>A0A9W7DBP7</accession>
<protein>
    <submittedName>
        <fullName evidence="2">Unnamed protein product</fullName>
    </submittedName>
</protein>